<evidence type="ECO:0000313" key="2">
    <source>
        <dbReference type="EMBL" id="SVC37733.1"/>
    </source>
</evidence>
<dbReference type="CDD" id="cd14256">
    <property type="entry name" value="Dockerin_I"/>
    <property type="match status" value="1"/>
</dbReference>
<dbReference type="InterPro" id="IPR016134">
    <property type="entry name" value="Dockerin_dom"/>
</dbReference>
<dbReference type="InterPro" id="IPR002105">
    <property type="entry name" value="Dockerin_1_rpt"/>
</dbReference>
<dbReference type="Gene3D" id="1.10.1330.10">
    <property type="entry name" value="Dockerin domain"/>
    <property type="match status" value="1"/>
</dbReference>
<feature type="non-terminal residue" evidence="2">
    <location>
        <position position="1"/>
    </location>
</feature>
<gene>
    <name evidence="2" type="ORF">METZ01_LOCUS290587</name>
</gene>
<dbReference type="Pfam" id="PF00404">
    <property type="entry name" value="Dockerin_1"/>
    <property type="match status" value="1"/>
</dbReference>
<dbReference type="InterPro" id="IPR018247">
    <property type="entry name" value="EF_Hand_1_Ca_BS"/>
</dbReference>
<proteinExistence type="predicted"/>
<organism evidence="2">
    <name type="scientific">marine metagenome</name>
    <dbReference type="NCBI Taxonomy" id="408172"/>
    <lineage>
        <taxon>unclassified sequences</taxon>
        <taxon>metagenomes</taxon>
        <taxon>ecological metagenomes</taxon>
    </lineage>
</organism>
<accession>A0A382LN34</accession>
<dbReference type="PROSITE" id="PS51766">
    <property type="entry name" value="DOCKERIN"/>
    <property type="match status" value="1"/>
</dbReference>
<dbReference type="SUPFAM" id="SSF63446">
    <property type="entry name" value="Type I dockerin domain"/>
    <property type="match status" value="1"/>
</dbReference>
<dbReference type="Pfam" id="PF05935">
    <property type="entry name" value="Arylsulfotrans"/>
    <property type="match status" value="1"/>
</dbReference>
<sequence length="279" mass="31622">LINVNLGNMPQDHHDWLHTNSIDYNEMYDQIVFSSRRLDEFFVIDHSTTTEQATGDTGGISGKGGNILYRWGNPQNYGRGTESDRMLNAQHGVNWIPINYPGENNILIFNNNPSGSSDGNSIVIELVPPVEGNGQYFISQESAFGPSEYYWSFGGDSSFFSNIQSGAFRLPNGNTLVTVTEENYLFEVDSNLQIVWEYFLDTNPNLMGATARAIKYEPNYFHFQVGDINYNYEIELFDLLLIVEIIYDNYTFLGNADLNQDGTIDETDINLLINQILQL</sequence>
<dbReference type="GO" id="GO:0004553">
    <property type="term" value="F:hydrolase activity, hydrolyzing O-glycosyl compounds"/>
    <property type="evidence" value="ECO:0007669"/>
    <property type="project" value="InterPro"/>
</dbReference>
<protein>
    <recommendedName>
        <fullName evidence="1">Dockerin domain-containing protein</fullName>
    </recommendedName>
</protein>
<dbReference type="EMBL" id="UINC01087935">
    <property type="protein sequence ID" value="SVC37733.1"/>
    <property type="molecule type" value="Genomic_DNA"/>
</dbReference>
<dbReference type="InterPro" id="IPR036439">
    <property type="entry name" value="Dockerin_dom_sf"/>
</dbReference>
<dbReference type="GO" id="GO:0004062">
    <property type="term" value="F:aryl sulfotransferase activity"/>
    <property type="evidence" value="ECO:0007669"/>
    <property type="project" value="InterPro"/>
</dbReference>
<dbReference type="PROSITE" id="PS00018">
    <property type="entry name" value="EF_HAND_1"/>
    <property type="match status" value="1"/>
</dbReference>
<evidence type="ECO:0000259" key="1">
    <source>
        <dbReference type="PROSITE" id="PS51766"/>
    </source>
</evidence>
<dbReference type="InterPro" id="IPR010262">
    <property type="entry name" value="Arylsulfotransferase_bact"/>
</dbReference>
<reference evidence="2" key="1">
    <citation type="submission" date="2018-05" db="EMBL/GenBank/DDBJ databases">
        <authorList>
            <person name="Lanie J.A."/>
            <person name="Ng W.-L."/>
            <person name="Kazmierczak K.M."/>
            <person name="Andrzejewski T.M."/>
            <person name="Davidsen T.M."/>
            <person name="Wayne K.J."/>
            <person name="Tettelin H."/>
            <person name="Glass J.I."/>
            <person name="Rusch D."/>
            <person name="Podicherti R."/>
            <person name="Tsui H.-C.T."/>
            <person name="Winkler M.E."/>
        </authorList>
    </citation>
    <scope>NUCLEOTIDE SEQUENCE</scope>
</reference>
<dbReference type="GO" id="GO:0000272">
    <property type="term" value="P:polysaccharide catabolic process"/>
    <property type="evidence" value="ECO:0007669"/>
    <property type="project" value="InterPro"/>
</dbReference>
<feature type="domain" description="Dockerin" evidence="1">
    <location>
        <begin position="221"/>
        <end position="279"/>
    </location>
</feature>
<name>A0A382LN34_9ZZZZ</name>
<dbReference type="AlphaFoldDB" id="A0A382LN34"/>